<gene>
    <name evidence="1" type="ORF">DPMN_065832</name>
</gene>
<keyword evidence="2" id="KW-1185">Reference proteome</keyword>
<comment type="caution">
    <text evidence="1">The sequence shown here is derived from an EMBL/GenBank/DDBJ whole genome shotgun (WGS) entry which is preliminary data.</text>
</comment>
<protein>
    <submittedName>
        <fullName evidence="1">Uncharacterized protein</fullName>
    </submittedName>
</protein>
<accession>A0A9D3YWL9</accession>
<proteinExistence type="predicted"/>
<dbReference type="Proteomes" id="UP000828390">
    <property type="component" value="Unassembled WGS sequence"/>
</dbReference>
<evidence type="ECO:0000313" key="1">
    <source>
        <dbReference type="EMBL" id="KAH3706446.1"/>
    </source>
</evidence>
<sequence length="83" mass="9491">MQESTAEIPTCWGFTLEENLEELQVEQSKDKDLTIIIEWLLKGKEPDEGISRQSRSQVLLGEYSIIVKILSSGRGLYLPPPEW</sequence>
<dbReference type="AlphaFoldDB" id="A0A9D3YWL9"/>
<organism evidence="1 2">
    <name type="scientific">Dreissena polymorpha</name>
    <name type="common">Zebra mussel</name>
    <name type="synonym">Mytilus polymorpha</name>
    <dbReference type="NCBI Taxonomy" id="45954"/>
    <lineage>
        <taxon>Eukaryota</taxon>
        <taxon>Metazoa</taxon>
        <taxon>Spiralia</taxon>
        <taxon>Lophotrochozoa</taxon>
        <taxon>Mollusca</taxon>
        <taxon>Bivalvia</taxon>
        <taxon>Autobranchia</taxon>
        <taxon>Heteroconchia</taxon>
        <taxon>Euheterodonta</taxon>
        <taxon>Imparidentia</taxon>
        <taxon>Neoheterodontei</taxon>
        <taxon>Myida</taxon>
        <taxon>Dreissenoidea</taxon>
        <taxon>Dreissenidae</taxon>
        <taxon>Dreissena</taxon>
    </lineage>
</organism>
<name>A0A9D3YWL9_DREPO</name>
<dbReference type="EMBL" id="JAIWYP010000014">
    <property type="protein sequence ID" value="KAH3706446.1"/>
    <property type="molecule type" value="Genomic_DNA"/>
</dbReference>
<evidence type="ECO:0000313" key="2">
    <source>
        <dbReference type="Proteomes" id="UP000828390"/>
    </source>
</evidence>
<reference evidence="1" key="2">
    <citation type="submission" date="2020-11" db="EMBL/GenBank/DDBJ databases">
        <authorList>
            <person name="McCartney M.A."/>
            <person name="Auch B."/>
            <person name="Kono T."/>
            <person name="Mallez S."/>
            <person name="Becker A."/>
            <person name="Gohl D.M."/>
            <person name="Silverstein K.A.T."/>
            <person name="Koren S."/>
            <person name="Bechman K.B."/>
            <person name="Herman A."/>
            <person name="Abrahante J.E."/>
            <person name="Garbe J."/>
        </authorList>
    </citation>
    <scope>NUCLEOTIDE SEQUENCE</scope>
    <source>
        <strain evidence="1">Duluth1</strain>
        <tissue evidence="1">Whole animal</tissue>
    </source>
</reference>
<reference evidence="1" key="1">
    <citation type="journal article" date="2019" name="bioRxiv">
        <title>The Genome of the Zebra Mussel, Dreissena polymorpha: A Resource for Invasive Species Research.</title>
        <authorList>
            <person name="McCartney M.A."/>
            <person name="Auch B."/>
            <person name="Kono T."/>
            <person name="Mallez S."/>
            <person name="Zhang Y."/>
            <person name="Obille A."/>
            <person name="Becker A."/>
            <person name="Abrahante J.E."/>
            <person name="Garbe J."/>
            <person name="Badalamenti J.P."/>
            <person name="Herman A."/>
            <person name="Mangelson H."/>
            <person name="Liachko I."/>
            <person name="Sullivan S."/>
            <person name="Sone E.D."/>
            <person name="Koren S."/>
            <person name="Silverstein K.A.T."/>
            <person name="Beckman K.B."/>
            <person name="Gohl D.M."/>
        </authorList>
    </citation>
    <scope>NUCLEOTIDE SEQUENCE</scope>
    <source>
        <strain evidence="1">Duluth1</strain>
        <tissue evidence="1">Whole animal</tissue>
    </source>
</reference>